<reference evidence="4 5" key="1">
    <citation type="submission" date="2018-05" db="EMBL/GenBank/DDBJ databases">
        <title>Genomic Encyclopedia of Type Strains, Phase IV (KMG-IV): sequencing the most valuable type-strain genomes for metagenomic binning, comparative biology and taxonomic classification.</title>
        <authorList>
            <person name="Goeker M."/>
        </authorList>
    </citation>
    <scope>NUCLEOTIDE SEQUENCE [LARGE SCALE GENOMIC DNA]</scope>
    <source>
        <strain evidence="4 5">DSM 16097</strain>
    </source>
</reference>
<keyword evidence="1 2" id="KW-0732">Signal</keyword>
<dbReference type="PRINTS" id="PR00722">
    <property type="entry name" value="CHYMOTRYPSIN"/>
</dbReference>
<dbReference type="InterPro" id="IPR018114">
    <property type="entry name" value="TRYPSIN_HIS"/>
</dbReference>
<protein>
    <submittedName>
        <fullName evidence="4">Trypsin</fullName>
    </submittedName>
</protein>
<dbReference type="PANTHER" id="PTHR15462">
    <property type="entry name" value="SERINE PROTEASE"/>
    <property type="match status" value="1"/>
</dbReference>
<dbReference type="InterPro" id="IPR043504">
    <property type="entry name" value="Peptidase_S1_PA_chymotrypsin"/>
</dbReference>
<name>A0A316GF34_9RHOB</name>
<dbReference type="Pfam" id="PF00089">
    <property type="entry name" value="Trypsin"/>
    <property type="match status" value="1"/>
</dbReference>
<gene>
    <name evidence="4" type="ORF">C7455_11119</name>
</gene>
<dbReference type="SUPFAM" id="SSF50494">
    <property type="entry name" value="Trypsin-like serine proteases"/>
    <property type="match status" value="1"/>
</dbReference>
<evidence type="ECO:0000313" key="5">
    <source>
        <dbReference type="Proteomes" id="UP000245708"/>
    </source>
</evidence>
<dbReference type="GO" id="GO:0004252">
    <property type="term" value="F:serine-type endopeptidase activity"/>
    <property type="evidence" value="ECO:0007669"/>
    <property type="project" value="InterPro"/>
</dbReference>
<dbReference type="InterPro" id="IPR009003">
    <property type="entry name" value="Peptidase_S1_PA"/>
</dbReference>
<dbReference type="Gene3D" id="2.40.10.10">
    <property type="entry name" value="Trypsin-like serine proteases"/>
    <property type="match status" value="2"/>
</dbReference>
<feature type="domain" description="Peptidase S1" evidence="3">
    <location>
        <begin position="18"/>
        <end position="245"/>
    </location>
</feature>
<sequence>MRRLALVPTIVALAIFSLPVSGQDMTSVTRPEGSAALRGLHTADDARDWEAVGRLDTGVSFCTATLIAPDLVLTAAHCLFTEAGDRIADGNLTFSAGLRHGRAEAIRGVAQSRVPQGYARPVGQADMQAIAQDLAVLRLDRAVSSGTVRPIAVGAAAPVLSAVTLVSYGAEREAFPSIEDDCRVLSGFDTVQVLSCHVVSGSSGAPVVRIGPEGPQIVAIVSGRSDMAEGDVTVAVVAETLVEALIAAPAAPVARSLQGSSITIRRVGDVGASREGMGARFIRP</sequence>
<accession>A0A316GF34</accession>
<keyword evidence="5" id="KW-1185">Reference proteome</keyword>
<feature type="chain" id="PRO_5016341409" evidence="2">
    <location>
        <begin position="23"/>
        <end position="284"/>
    </location>
</feature>
<dbReference type="AlphaFoldDB" id="A0A316GF34"/>
<feature type="signal peptide" evidence="2">
    <location>
        <begin position="1"/>
        <end position="22"/>
    </location>
</feature>
<dbReference type="PANTHER" id="PTHR15462:SF8">
    <property type="entry name" value="SERINE PROTEASE"/>
    <property type="match status" value="1"/>
</dbReference>
<dbReference type="PROSITE" id="PS00134">
    <property type="entry name" value="TRYPSIN_HIS"/>
    <property type="match status" value="1"/>
</dbReference>
<dbReference type="GO" id="GO:0006508">
    <property type="term" value="P:proteolysis"/>
    <property type="evidence" value="ECO:0007669"/>
    <property type="project" value="InterPro"/>
</dbReference>
<evidence type="ECO:0000256" key="2">
    <source>
        <dbReference type="SAM" id="SignalP"/>
    </source>
</evidence>
<evidence type="ECO:0000259" key="3">
    <source>
        <dbReference type="SMART" id="SM00020"/>
    </source>
</evidence>
<dbReference type="OrthoDB" id="267336at2"/>
<evidence type="ECO:0000313" key="4">
    <source>
        <dbReference type="EMBL" id="PWK57970.1"/>
    </source>
</evidence>
<dbReference type="SMART" id="SM00020">
    <property type="entry name" value="Tryp_SPc"/>
    <property type="match status" value="1"/>
</dbReference>
<dbReference type="InterPro" id="IPR050966">
    <property type="entry name" value="Glutamyl_endopeptidase"/>
</dbReference>
<dbReference type="InterPro" id="IPR001254">
    <property type="entry name" value="Trypsin_dom"/>
</dbReference>
<dbReference type="EMBL" id="QGGW01000011">
    <property type="protein sequence ID" value="PWK57970.1"/>
    <property type="molecule type" value="Genomic_DNA"/>
</dbReference>
<proteinExistence type="predicted"/>
<comment type="caution">
    <text evidence="4">The sequence shown here is derived from an EMBL/GenBank/DDBJ whole genome shotgun (WGS) entry which is preliminary data.</text>
</comment>
<evidence type="ECO:0000256" key="1">
    <source>
        <dbReference type="ARBA" id="ARBA00022729"/>
    </source>
</evidence>
<dbReference type="Proteomes" id="UP000245708">
    <property type="component" value="Unassembled WGS sequence"/>
</dbReference>
<dbReference type="InterPro" id="IPR001314">
    <property type="entry name" value="Peptidase_S1A"/>
</dbReference>
<organism evidence="4 5">
    <name type="scientific">Roseicyclus mahoneyensis</name>
    <dbReference type="NCBI Taxonomy" id="164332"/>
    <lineage>
        <taxon>Bacteria</taxon>
        <taxon>Pseudomonadati</taxon>
        <taxon>Pseudomonadota</taxon>
        <taxon>Alphaproteobacteria</taxon>
        <taxon>Rhodobacterales</taxon>
        <taxon>Roseobacteraceae</taxon>
        <taxon>Roseicyclus</taxon>
    </lineage>
</organism>